<protein>
    <submittedName>
        <fullName evidence="2">WGS project CBMI000000000 data, contig CS3069_c004511</fullName>
    </submittedName>
</protein>
<evidence type="ECO:0000256" key="1">
    <source>
        <dbReference type="SAM" id="Phobius"/>
    </source>
</evidence>
<name>A0A090N631_9HYPO</name>
<comment type="caution">
    <text evidence="2">The sequence shown here is derived from an EMBL/GenBank/DDBJ whole genome shotgun (WGS) entry which is preliminary data.</text>
</comment>
<sequence length="243" mass="27715">MQDATDTSPAGHEEYLDARRDATDHLGLPSARADSSTANPSANLDSNVPLPILPSILAMEQAPPDLTMLPITDALQFAQAVINLLTALMQGMDHYLLPFFRVLMVVADCYLKALATIRQSLELLPPDMAFSIIAFFTLLLLVRLIRFACHVWWFAFKCAIEFLLWPFIFLSLAIACQYIAREWASISMSIGQLPAVWKFLGREASGIYFCFLQFIKREWERIWTWTPEFTQGTWVWKFGWASR</sequence>
<keyword evidence="1" id="KW-0472">Membrane</keyword>
<feature type="transmembrane region" description="Helical" evidence="1">
    <location>
        <begin position="95"/>
        <end position="117"/>
    </location>
</feature>
<keyword evidence="1" id="KW-1133">Transmembrane helix</keyword>
<dbReference type="AlphaFoldDB" id="A0A090N631"/>
<keyword evidence="1" id="KW-0812">Transmembrane</keyword>
<dbReference type="EMBL" id="CBMI010004508">
    <property type="protein sequence ID" value="CEG05571.1"/>
    <property type="molecule type" value="Genomic_DNA"/>
</dbReference>
<organism evidence="2">
    <name type="scientific">Fusarium clavum</name>
    <dbReference type="NCBI Taxonomy" id="2594811"/>
    <lineage>
        <taxon>Eukaryota</taxon>
        <taxon>Fungi</taxon>
        <taxon>Dikarya</taxon>
        <taxon>Ascomycota</taxon>
        <taxon>Pezizomycotina</taxon>
        <taxon>Sordariomycetes</taxon>
        <taxon>Hypocreomycetidae</taxon>
        <taxon>Hypocreales</taxon>
        <taxon>Nectriaceae</taxon>
        <taxon>Fusarium</taxon>
        <taxon>Fusarium incarnatum-equiseti species complex</taxon>
    </lineage>
</organism>
<evidence type="ECO:0000313" key="2">
    <source>
        <dbReference type="EMBL" id="CEG05571.1"/>
    </source>
</evidence>
<accession>A0A090N631</accession>
<feature type="transmembrane region" description="Helical" evidence="1">
    <location>
        <begin position="162"/>
        <end position="180"/>
    </location>
</feature>
<proteinExistence type="predicted"/>
<gene>
    <name evidence="2" type="ORF">BN850_0123350</name>
</gene>
<reference evidence="2" key="1">
    <citation type="submission" date="2013-05" db="EMBL/GenBank/DDBJ databases">
        <title>Draft genome sequences of six wheat associated Fusarium spp. isolates.</title>
        <authorList>
            <person name="Moolhuijzen P.M."/>
            <person name="Manners J.M."/>
            <person name="Wilcox S."/>
            <person name="Bellgard M.I."/>
            <person name="Gardiner D.M."/>
        </authorList>
    </citation>
    <scope>NUCLEOTIDE SEQUENCE</scope>
    <source>
        <strain evidence="2">CS3069</strain>
    </source>
</reference>
<feature type="transmembrane region" description="Helical" evidence="1">
    <location>
        <begin position="129"/>
        <end position="156"/>
    </location>
</feature>